<accession>A0AAJ1QZH2</accession>
<sequence>MKSSEEELFNYIKQKLPKNVSFIDKIAEVLDLSYDAAYRRVNRKTALNLAETLKLANHYNIDLNTLLLSTNNSKRIIVEKTHHLIEDDYLQTFLDKSSNEIEKLQESGEALLINSLKDYPLYHAGSGFFSMFRIFALINISTKDSNIKKMPFSEFTPSSEILKKHKTFLKGYNKISLTEIWSDSTIDNILNQIQYFFDIGLTTKPESIMIADSLVESLKVIEEQAKNQKRNHSESSYQLYHNNLVPLLNTVIMKSETQKKIFVPYTNLSYFRISDENTTNQIEQHFKTQIEFSNNLSGDASVERQKFFNTLYQKIENRKTRLSLSFSPNDVLNPIF</sequence>
<dbReference type="EMBL" id="JAUFQH010000017">
    <property type="protein sequence ID" value="MDN3621052.1"/>
    <property type="molecule type" value="Genomic_DNA"/>
</dbReference>
<dbReference type="RefSeq" id="WP_261973995.1">
    <property type="nucleotide sequence ID" value="NZ_CP103460.1"/>
</dbReference>
<evidence type="ECO:0000313" key="1">
    <source>
        <dbReference type="EMBL" id="MDN3621052.1"/>
    </source>
</evidence>
<gene>
    <name evidence="1" type="ORF">QWY81_16415</name>
</gene>
<reference evidence="1 2" key="1">
    <citation type="journal article" date="2014" name="Int. J. Syst. Evol. Microbiol.">
        <title>Complete genome sequence of Corynebacterium casei LMG S-19264T (=DSM 44701T), isolated from a smear-ripened cheese.</title>
        <authorList>
            <consortium name="US DOE Joint Genome Institute (JGI-PGF)"/>
            <person name="Walter F."/>
            <person name="Albersmeier A."/>
            <person name="Kalinowski J."/>
            <person name="Ruckert C."/>
        </authorList>
    </citation>
    <scope>NUCLEOTIDE SEQUENCE [LARGE SCALE GENOMIC DNA]</scope>
    <source>
        <strain evidence="1 2">CECT 8670</strain>
    </source>
</reference>
<dbReference type="Proteomes" id="UP001228636">
    <property type="component" value="Unassembled WGS sequence"/>
</dbReference>
<organism evidence="1 2">
    <name type="scientific">Polaribacter sejongensis</name>
    <dbReference type="NCBI Taxonomy" id="985043"/>
    <lineage>
        <taxon>Bacteria</taxon>
        <taxon>Pseudomonadati</taxon>
        <taxon>Bacteroidota</taxon>
        <taxon>Flavobacteriia</taxon>
        <taxon>Flavobacteriales</taxon>
        <taxon>Flavobacteriaceae</taxon>
    </lineage>
</organism>
<evidence type="ECO:0008006" key="3">
    <source>
        <dbReference type="Google" id="ProtNLM"/>
    </source>
</evidence>
<evidence type="ECO:0000313" key="2">
    <source>
        <dbReference type="Proteomes" id="UP001228636"/>
    </source>
</evidence>
<proteinExistence type="predicted"/>
<protein>
    <recommendedName>
        <fullName evidence="3">Transcription regulator BetR N-terminal domain-containing protein</fullName>
    </recommendedName>
</protein>
<comment type="caution">
    <text evidence="1">The sequence shown here is derived from an EMBL/GenBank/DDBJ whole genome shotgun (WGS) entry which is preliminary data.</text>
</comment>
<dbReference type="AlphaFoldDB" id="A0AAJ1QZH2"/>
<name>A0AAJ1QZH2_9FLAO</name>